<sequence length="82" mass="9580">TPRSWRDRLDVVRDALKSVGWSLSDLLYHLRLRDEKNDRVRGNHQHTTAVQQFLRGRIRFTPAAIIDAWLLSVDGRLMNDSP</sequence>
<evidence type="ECO:0000313" key="2">
    <source>
        <dbReference type="Proteomes" id="UP000053647"/>
    </source>
</evidence>
<dbReference type="OrthoDB" id="3256296at2759"/>
<name>A0A0C9SYE9_PAXIN</name>
<dbReference type="EMBL" id="KN819339">
    <property type="protein sequence ID" value="KIJ14979.1"/>
    <property type="molecule type" value="Genomic_DNA"/>
</dbReference>
<protein>
    <submittedName>
        <fullName evidence="1">Uncharacterized protein</fullName>
    </submittedName>
</protein>
<proteinExistence type="predicted"/>
<dbReference type="AlphaFoldDB" id="A0A0C9SYE9"/>
<evidence type="ECO:0000313" key="1">
    <source>
        <dbReference type="EMBL" id="KIJ14979.1"/>
    </source>
</evidence>
<accession>A0A0C9SYE9</accession>
<feature type="non-terminal residue" evidence="1">
    <location>
        <position position="1"/>
    </location>
</feature>
<reference evidence="1 2" key="1">
    <citation type="submission" date="2014-06" db="EMBL/GenBank/DDBJ databases">
        <authorList>
            <consortium name="DOE Joint Genome Institute"/>
            <person name="Kuo A."/>
            <person name="Kohler A."/>
            <person name="Nagy L.G."/>
            <person name="Floudas D."/>
            <person name="Copeland A."/>
            <person name="Barry K.W."/>
            <person name="Cichocki N."/>
            <person name="Veneault-Fourrey C."/>
            <person name="LaButti K."/>
            <person name="Lindquist E.A."/>
            <person name="Lipzen A."/>
            <person name="Lundell T."/>
            <person name="Morin E."/>
            <person name="Murat C."/>
            <person name="Sun H."/>
            <person name="Tunlid A."/>
            <person name="Henrissat B."/>
            <person name="Grigoriev I.V."/>
            <person name="Hibbett D.S."/>
            <person name="Martin F."/>
            <person name="Nordberg H.P."/>
            <person name="Cantor M.N."/>
            <person name="Hua S.X."/>
        </authorList>
    </citation>
    <scope>NUCLEOTIDE SEQUENCE [LARGE SCALE GENOMIC DNA]</scope>
    <source>
        <strain evidence="1 2">ATCC 200175</strain>
    </source>
</reference>
<gene>
    <name evidence="1" type="ORF">PAXINDRAFT_78153</name>
</gene>
<dbReference type="HOGENOM" id="CLU_2628436_0_0_1"/>
<reference evidence="2" key="2">
    <citation type="submission" date="2015-01" db="EMBL/GenBank/DDBJ databases">
        <title>Evolutionary Origins and Diversification of the Mycorrhizal Mutualists.</title>
        <authorList>
            <consortium name="DOE Joint Genome Institute"/>
            <consortium name="Mycorrhizal Genomics Consortium"/>
            <person name="Kohler A."/>
            <person name="Kuo A."/>
            <person name="Nagy L.G."/>
            <person name="Floudas D."/>
            <person name="Copeland A."/>
            <person name="Barry K.W."/>
            <person name="Cichocki N."/>
            <person name="Veneault-Fourrey C."/>
            <person name="LaButti K."/>
            <person name="Lindquist E.A."/>
            <person name="Lipzen A."/>
            <person name="Lundell T."/>
            <person name="Morin E."/>
            <person name="Murat C."/>
            <person name="Riley R."/>
            <person name="Ohm R."/>
            <person name="Sun H."/>
            <person name="Tunlid A."/>
            <person name="Henrissat B."/>
            <person name="Grigoriev I.V."/>
            <person name="Hibbett D.S."/>
            <person name="Martin F."/>
        </authorList>
    </citation>
    <scope>NUCLEOTIDE SEQUENCE [LARGE SCALE GENOMIC DNA]</scope>
    <source>
        <strain evidence="2">ATCC 200175</strain>
    </source>
</reference>
<dbReference type="Proteomes" id="UP000053647">
    <property type="component" value="Unassembled WGS sequence"/>
</dbReference>
<keyword evidence="2" id="KW-1185">Reference proteome</keyword>
<organism evidence="1 2">
    <name type="scientific">Paxillus involutus ATCC 200175</name>
    <dbReference type="NCBI Taxonomy" id="664439"/>
    <lineage>
        <taxon>Eukaryota</taxon>
        <taxon>Fungi</taxon>
        <taxon>Dikarya</taxon>
        <taxon>Basidiomycota</taxon>
        <taxon>Agaricomycotina</taxon>
        <taxon>Agaricomycetes</taxon>
        <taxon>Agaricomycetidae</taxon>
        <taxon>Boletales</taxon>
        <taxon>Paxilineae</taxon>
        <taxon>Paxillaceae</taxon>
        <taxon>Paxillus</taxon>
    </lineage>
</organism>